<keyword evidence="11" id="KW-0378">Hydrolase</keyword>
<dbReference type="AlphaFoldDB" id="A0A7C5RF94"/>
<keyword evidence="6" id="KW-0548">Nucleotidyltransferase</keyword>
<dbReference type="InterPro" id="IPR019760">
    <property type="entry name" value="DNA-dir_DNA_pol_A_CS"/>
</dbReference>
<evidence type="ECO:0000256" key="8">
    <source>
        <dbReference type="ARBA" id="ARBA00049244"/>
    </source>
</evidence>
<dbReference type="EMBL" id="DRXE01000224">
    <property type="protein sequence ID" value="HHM68256.1"/>
    <property type="molecule type" value="Genomic_DNA"/>
</dbReference>
<evidence type="ECO:0000256" key="1">
    <source>
        <dbReference type="ARBA" id="ARBA00007705"/>
    </source>
</evidence>
<name>A0A7C5RF94_9DEIN</name>
<dbReference type="Gene3D" id="3.30.420.10">
    <property type="entry name" value="Ribonuclease H-like superfamily/Ribonuclease H"/>
    <property type="match status" value="1"/>
</dbReference>
<keyword evidence="11" id="KW-0540">Nuclease</keyword>
<accession>A0A7C5RF94</accession>
<dbReference type="EC" id="2.7.7.7" evidence="2"/>
<dbReference type="NCBIfam" id="NF011539">
    <property type="entry name" value="PRK14975.1-3"/>
    <property type="match status" value="1"/>
</dbReference>
<dbReference type="GO" id="GO:0003887">
    <property type="term" value="F:DNA-directed DNA polymerase activity"/>
    <property type="evidence" value="ECO:0007669"/>
    <property type="project" value="UniProtKB-KW"/>
</dbReference>
<keyword evidence="7" id="KW-0239">DNA-directed DNA polymerase</keyword>
<dbReference type="Gene3D" id="3.30.70.370">
    <property type="match status" value="1"/>
</dbReference>
<organism evidence="11">
    <name type="scientific">Thermus caliditerrae</name>
    <dbReference type="NCBI Taxonomy" id="1330700"/>
    <lineage>
        <taxon>Bacteria</taxon>
        <taxon>Thermotogati</taxon>
        <taxon>Deinococcota</taxon>
        <taxon>Deinococci</taxon>
        <taxon>Thermales</taxon>
        <taxon>Thermaceae</taxon>
        <taxon>Thermus</taxon>
    </lineage>
</organism>
<dbReference type="GO" id="GO:0006302">
    <property type="term" value="P:double-strand break repair"/>
    <property type="evidence" value="ECO:0007669"/>
    <property type="project" value="TreeGrafter"/>
</dbReference>
<dbReference type="GO" id="GO:0008408">
    <property type="term" value="F:3'-5' exonuclease activity"/>
    <property type="evidence" value="ECO:0007669"/>
    <property type="project" value="InterPro"/>
</dbReference>
<dbReference type="GO" id="GO:0003677">
    <property type="term" value="F:DNA binding"/>
    <property type="evidence" value="ECO:0007669"/>
    <property type="project" value="InterPro"/>
</dbReference>
<evidence type="ECO:0000259" key="9">
    <source>
        <dbReference type="SMART" id="SM00474"/>
    </source>
</evidence>
<dbReference type="PROSITE" id="PS00447">
    <property type="entry name" value="DNA_POLYMERASE_A"/>
    <property type="match status" value="1"/>
</dbReference>
<dbReference type="InterPro" id="IPR012337">
    <property type="entry name" value="RNaseH-like_sf"/>
</dbReference>
<gene>
    <name evidence="11" type="ORF">ENM28_06065</name>
</gene>
<dbReference type="CDD" id="cd08639">
    <property type="entry name" value="DNA_pol_A_Aquificae_like"/>
    <property type="match status" value="1"/>
</dbReference>
<keyword evidence="5" id="KW-0808">Transferase</keyword>
<evidence type="ECO:0000256" key="5">
    <source>
        <dbReference type="ARBA" id="ARBA00022679"/>
    </source>
</evidence>
<comment type="similarity">
    <text evidence="1">Belongs to the DNA polymerase type-A family.</text>
</comment>
<reference evidence="11" key="1">
    <citation type="journal article" date="2020" name="mSystems">
        <title>Genome- and Community-Level Interaction Insights into Carbon Utilization and Element Cycling Functions of Hydrothermarchaeota in Hydrothermal Sediment.</title>
        <authorList>
            <person name="Zhou Z."/>
            <person name="Liu Y."/>
            <person name="Xu W."/>
            <person name="Pan J."/>
            <person name="Luo Z.H."/>
            <person name="Li M."/>
        </authorList>
    </citation>
    <scope>NUCLEOTIDE SEQUENCE [LARGE SCALE GENOMIC DNA]</scope>
    <source>
        <strain evidence="11">SpSt-1071</strain>
    </source>
</reference>
<dbReference type="SMART" id="SM00474">
    <property type="entry name" value="35EXOc"/>
    <property type="match status" value="1"/>
</dbReference>
<sequence>MTRIPSLALRLIQTPKDLEAALPLLARERLVGLDLETTGLDPHQDRIRLLSLALPQAGEVLLVDLFRLPGALEGIRPFLEAGEGALLVGHNLAFDLGFLMARGLFPSGRRLWDTGLAQQVLRALPRMPALKDLLPVDKSLQVSDWGGELSQRQLEYAARDAVAVLVLYKEQIAEARERNLVRALALEMRALPAVAWMRVMGVPFDPKAWSLQMEEALAEAERALKRLARFEDGLFQGSLNWNSPKQALEALRRHGIAVSGTREEDLAPYRHHPLVEALLDYREAQKRVSAFGERWLEHLHPKTGRIHPEWKQIGAETGRMACARPNLQQVPRDATRRAFRAPEGRVLVKADYSQIELRLAAALAPDSVMAEAFRKGEDLHTLTASRVLGKPGEAVTREDRQLAKALNFGLIYGMGAESLRQYALTGYGVALSPEEASRLREAFFQLYPGLRAWHRRTPQGEVEVETLMGRKRRTSRFTEKLNTPVQGSGADGLKLALGLLYERRHEVPGAFPVLAVHDEVVVEAPAERADEALAWVRGVMVEAMERVMARAPLPVPVEVEAGVYRDWGFTPWEPSR</sequence>
<dbReference type="SUPFAM" id="SSF53098">
    <property type="entry name" value="Ribonuclease H-like"/>
    <property type="match status" value="1"/>
</dbReference>
<dbReference type="Gene3D" id="1.20.1060.10">
    <property type="entry name" value="Taq DNA Polymerase, Chain T, domain 4"/>
    <property type="match status" value="1"/>
</dbReference>
<dbReference type="PANTHER" id="PTHR10133:SF62">
    <property type="entry name" value="DNA POLYMERASE THETA"/>
    <property type="match status" value="1"/>
</dbReference>
<feature type="domain" description="3'-5' exonuclease" evidence="9">
    <location>
        <begin position="9"/>
        <end position="176"/>
    </location>
</feature>
<dbReference type="Pfam" id="PF00476">
    <property type="entry name" value="DNA_pol_A"/>
    <property type="match status" value="1"/>
</dbReference>
<dbReference type="InterPro" id="IPR001098">
    <property type="entry name" value="DNA-dir_DNA_pol_A_palm_dom"/>
</dbReference>
<dbReference type="InterPro" id="IPR002298">
    <property type="entry name" value="DNA_polymerase_A"/>
</dbReference>
<dbReference type="PANTHER" id="PTHR10133">
    <property type="entry name" value="DNA POLYMERASE I"/>
    <property type="match status" value="1"/>
</dbReference>
<evidence type="ECO:0000256" key="2">
    <source>
        <dbReference type="ARBA" id="ARBA00012417"/>
    </source>
</evidence>
<dbReference type="SMART" id="SM00482">
    <property type="entry name" value="POLAc"/>
    <property type="match status" value="1"/>
</dbReference>
<dbReference type="InterPro" id="IPR043502">
    <property type="entry name" value="DNA/RNA_pol_sf"/>
</dbReference>
<feature type="domain" description="DNA-directed DNA polymerase family A palm" evidence="10">
    <location>
        <begin position="336"/>
        <end position="528"/>
    </location>
</feature>
<protein>
    <recommendedName>
        <fullName evidence="3">DNA polymerase I</fullName>
        <ecNumber evidence="2">2.7.7.7</ecNumber>
    </recommendedName>
    <alternativeName>
        <fullName evidence="4">DNA polymerase I, thermostable</fullName>
    </alternativeName>
</protein>
<dbReference type="SUPFAM" id="SSF56672">
    <property type="entry name" value="DNA/RNA polymerases"/>
    <property type="match status" value="1"/>
</dbReference>
<evidence type="ECO:0000256" key="3">
    <source>
        <dbReference type="ARBA" id="ARBA00020311"/>
    </source>
</evidence>
<dbReference type="PRINTS" id="PR00868">
    <property type="entry name" value="DNAPOLI"/>
</dbReference>
<dbReference type="Gene3D" id="1.10.150.20">
    <property type="entry name" value="5' to 3' exonuclease, C-terminal subdomain"/>
    <property type="match status" value="1"/>
</dbReference>
<evidence type="ECO:0000256" key="7">
    <source>
        <dbReference type="ARBA" id="ARBA00022932"/>
    </source>
</evidence>
<evidence type="ECO:0000259" key="10">
    <source>
        <dbReference type="SMART" id="SM00482"/>
    </source>
</evidence>
<dbReference type="GO" id="GO:0006261">
    <property type="term" value="P:DNA-templated DNA replication"/>
    <property type="evidence" value="ECO:0007669"/>
    <property type="project" value="InterPro"/>
</dbReference>
<evidence type="ECO:0000256" key="4">
    <source>
        <dbReference type="ARBA" id="ARBA00021109"/>
    </source>
</evidence>
<dbReference type="InterPro" id="IPR036397">
    <property type="entry name" value="RNaseH_sf"/>
</dbReference>
<proteinExistence type="inferred from homology"/>
<comment type="caution">
    <text evidence="11">The sequence shown here is derived from an EMBL/GenBank/DDBJ whole genome shotgun (WGS) entry which is preliminary data.</text>
</comment>
<keyword evidence="11" id="KW-0269">Exonuclease</keyword>
<dbReference type="InterPro" id="IPR002562">
    <property type="entry name" value="3'-5'_exonuclease_dom"/>
</dbReference>
<evidence type="ECO:0000313" key="11">
    <source>
        <dbReference type="EMBL" id="HHM68256.1"/>
    </source>
</evidence>
<evidence type="ECO:0000256" key="6">
    <source>
        <dbReference type="ARBA" id="ARBA00022695"/>
    </source>
</evidence>
<dbReference type="Pfam" id="PF01612">
    <property type="entry name" value="DNA_pol_A_exo1"/>
    <property type="match status" value="1"/>
</dbReference>
<comment type="catalytic activity">
    <reaction evidence="8">
        <text>DNA(n) + a 2'-deoxyribonucleoside 5'-triphosphate = DNA(n+1) + diphosphate</text>
        <dbReference type="Rhea" id="RHEA:22508"/>
        <dbReference type="Rhea" id="RHEA-COMP:17339"/>
        <dbReference type="Rhea" id="RHEA-COMP:17340"/>
        <dbReference type="ChEBI" id="CHEBI:33019"/>
        <dbReference type="ChEBI" id="CHEBI:61560"/>
        <dbReference type="ChEBI" id="CHEBI:173112"/>
        <dbReference type="EC" id="2.7.7.7"/>
    </reaction>
</comment>